<evidence type="ECO:0000313" key="6">
    <source>
        <dbReference type="EMBL" id="GIJ13012.1"/>
    </source>
</evidence>
<evidence type="ECO:0000256" key="1">
    <source>
        <dbReference type="ARBA" id="ARBA00022691"/>
    </source>
</evidence>
<keyword evidence="3" id="KW-0408">Iron</keyword>
<dbReference type="PANTHER" id="PTHR11228">
    <property type="entry name" value="RADICAL SAM DOMAIN PROTEIN"/>
    <property type="match status" value="1"/>
</dbReference>
<dbReference type="InterPro" id="IPR050377">
    <property type="entry name" value="Radical_SAM_PqqE_MftC-like"/>
</dbReference>
<dbReference type="InterPro" id="IPR007197">
    <property type="entry name" value="rSAM"/>
</dbReference>
<evidence type="ECO:0000256" key="4">
    <source>
        <dbReference type="ARBA" id="ARBA00023014"/>
    </source>
</evidence>
<dbReference type="SUPFAM" id="SSF102114">
    <property type="entry name" value="Radical SAM enzymes"/>
    <property type="match status" value="1"/>
</dbReference>
<dbReference type="PANTHER" id="PTHR11228:SF7">
    <property type="entry name" value="PQQA PEPTIDE CYCLASE"/>
    <property type="match status" value="1"/>
</dbReference>
<dbReference type="Pfam" id="PF13186">
    <property type="entry name" value="SPASM"/>
    <property type="match status" value="1"/>
</dbReference>
<dbReference type="Pfam" id="PF04055">
    <property type="entry name" value="Radical_SAM"/>
    <property type="match status" value="1"/>
</dbReference>
<dbReference type="SFLD" id="SFLDG01067">
    <property type="entry name" value="SPASM/twitch_domain_containing"/>
    <property type="match status" value="1"/>
</dbReference>
<keyword evidence="2" id="KW-0479">Metal-binding</keyword>
<dbReference type="CDD" id="cd21109">
    <property type="entry name" value="SPASM"/>
    <property type="match status" value="1"/>
</dbReference>
<dbReference type="CDD" id="cd01335">
    <property type="entry name" value="Radical_SAM"/>
    <property type="match status" value="1"/>
</dbReference>
<name>A0ABQ4I553_9ACTN</name>
<keyword evidence="1" id="KW-0949">S-adenosyl-L-methionine</keyword>
<evidence type="ECO:0000313" key="7">
    <source>
        <dbReference type="Proteomes" id="UP000647017"/>
    </source>
</evidence>
<protein>
    <recommendedName>
        <fullName evidence="5">Radical SAM core domain-containing protein</fullName>
    </recommendedName>
</protein>
<evidence type="ECO:0000256" key="2">
    <source>
        <dbReference type="ARBA" id="ARBA00022723"/>
    </source>
</evidence>
<dbReference type="InterPro" id="IPR013785">
    <property type="entry name" value="Aldolase_TIM"/>
</dbReference>
<dbReference type="SFLD" id="SFLDS00029">
    <property type="entry name" value="Radical_SAM"/>
    <property type="match status" value="1"/>
</dbReference>
<evidence type="ECO:0000256" key="3">
    <source>
        <dbReference type="ARBA" id="ARBA00023004"/>
    </source>
</evidence>
<dbReference type="InterPro" id="IPR023885">
    <property type="entry name" value="4Fe4S-binding_SPASM_dom"/>
</dbReference>
<sequence length="409" mass="44333">MMSLPPALRMADMRFRHEHFGALAWTTTQPRRFVELPSAAAMVTLLAREPLSPQFPPQAQAALGDRFGLDQARWTTIVGDLHSAGVLTPVDGVPVEPVTGARVHAVADAAEAARPRTAVLKPFWVHLQPFTVCNQKCLHCYCSGGPKADPFLLPLEQWHEIIRRLDDYGVPDIYITGGESLLLPGFFDLAADIIGRGLGFGVSTNATVLNAGRLERLRELGVSPVQVSLDGGQAATHEMIRGAPGSWPKTLAGIRVLGEFTEVVINTVVNHVNLGELEQVVQVGGGVGVRRFKFFPQKPVGRSNPAVTLDDATILGVLLPQCQRLAEAYDVEIETISPAQGCGSGSIGFAVDQLGDVYPCIFGVENRSLRVGNLLTDDLDTMWFSAAVWEQFRGEPTTPCRRCEVPCPR</sequence>
<dbReference type="RefSeq" id="WP_204015237.1">
    <property type="nucleotide sequence ID" value="NZ_BOOZ01000072.1"/>
</dbReference>
<accession>A0ABQ4I553</accession>
<dbReference type="InterPro" id="IPR058240">
    <property type="entry name" value="rSAM_sf"/>
</dbReference>
<evidence type="ECO:0000259" key="5">
    <source>
        <dbReference type="PROSITE" id="PS51918"/>
    </source>
</evidence>
<dbReference type="Proteomes" id="UP000647017">
    <property type="component" value="Unassembled WGS sequence"/>
</dbReference>
<dbReference type="EMBL" id="BOOZ01000072">
    <property type="protein sequence ID" value="GIJ13012.1"/>
    <property type="molecule type" value="Genomic_DNA"/>
</dbReference>
<proteinExistence type="predicted"/>
<keyword evidence="4" id="KW-0411">Iron-sulfur</keyword>
<organism evidence="6 7">
    <name type="scientific">Micromonospora andamanensis</name>
    <dbReference type="NCBI Taxonomy" id="1287068"/>
    <lineage>
        <taxon>Bacteria</taxon>
        <taxon>Bacillati</taxon>
        <taxon>Actinomycetota</taxon>
        <taxon>Actinomycetes</taxon>
        <taxon>Micromonosporales</taxon>
        <taxon>Micromonosporaceae</taxon>
        <taxon>Micromonospora</taxon>
    </lineage>
</organism>
<comment type="caution">
    <text evidence="6">The sequence shown here is derived from an EMBL/GenBank/DDBJ whole genome shotgun (WGS) entry which is preliminary data.</text>
</comment>
<dbReference type="SFLD" id="SFLDG01386">
    <property type="entry name" value="main_SPASM_domain-containing"/>
    <property type="match status" value="1"/>
</dbReference>
<feature type="domain" description="Radical SAM core" evidence="5">
    <location>
        <begin position="119"/>
        <end position="330"/>
    </location>
</feature>
<dbReference type="PROSITE" id="PS51918">
    <property type="entry name" value="RADICAL_SAM"/>
    <property type="match status" value="1"/>
</dbReference>
<dbReference type="Gene3D" id="3.20.20.70">
    <property type="entry name" value="Aldolase class I"/>
    <property type="match status" value="1"/>
</dbReference>
<reference evidence="6 7" key="1">
    <citation type="submission" date="2021-01" db="EMBL/GenBank/DDBJ databases">
        <title>Whole genome shotgun sequence of Verrucosispora andamanensis NBRC 109075.</title>
        <authorList>
            <person name="Komaki H."/>
            <person name="Tamura T."/>
        </authorList>
    </citation>
    <scope>NUCLEOTIDE SEQUENCE [LARGE SCALE GENOMIC DNA]</scope>
    <source>
        <strain evidence="6 7">NBRC 109075</strain>
    </source>
</reference>
<gene>
    <name evidence="6" type="ORF">Van01_62260</name>
</gene>
<keyword evidence="7" id="KW-1185">Reference proteome</keyword>